<evidence type="ECO:0000256" key="1">
    <source>
        <dbReference type="ARBA" id="ARBA00000085"/>
    </source>
</evidence>
<dbReference type="InterPro" id="IPR005561">
    <property type="entry name" value="ANTAR"/>
</dbReference>
<protein>
    <recommendedName>
        <fullName evidence="2">histidine kinase</fullName>
        <ecNumber evidence="2">2.7.13.3</ecNumber>
    </recommendedName>
</protein>
<feature type="domain" description="PAS" evidence="6">
    <location>
        <begin position="33"/>
        <end position="78"/>
    </location>
</feature>
<dbReference type="KEGG" id="mgor:H0P51_26510"/>
<dbReference type="SUPFAM" id="SSF55785">
    <property type="entry name" value="PYP-like sensor domain (PAS domain)"/>
    <property type="match status" value="1"/>
</dbReference>
<comment type="catalytic activity">
    <reaction evidence="1">
        <text>ATP + protein L-histidine = ADP + protein N-phospho-L-histidine.</text>
        <dbReference type="EC" id="2.7.13.3"/>
    </reaction>
</comment>
<dbReference type="GO" id="GO:0004673">
    <property type="term" value="F:protein histidine kinase activity"/>
    <property type="evidence" value="ECO:0007669"/>
    <property type="project" value="UniProtKB-EC"/>
</dbReference>
<dbReference type="InterPro" id="IPR013655">
    <property type="entry name" value="PAS_fold_3"/>
</dbReference>
<gene>
    <name evidence="8" type="ORF">H0P51_26510</name>
</gene>
<dbReference type="PANTHER" id="PTHR43304:SF1">
    <property type="entry name" value="PAC DOMAIN-CONTAINING PROTEIN"/>
    <property type="match status" value="1"/>
</dbReference>
<dbReference type="Gene3D" id="1.10.10.10">
    <property type="entry name" value="Winged helix-like DNA-binding domain superfamily/Winged helix DNA-binding domain"/>
    <property type="match status" value="1"/>
</dbReference>
<dbReference type="PROSITE" id="PS50921">
    <property type="entry name" value="ANTAR"/>
    <property type="match status" value="1"/>
</dbReference>
<dbReference type="PROSITE" id="PS50112">
    <property type="entry name" value="PAS"/>
    <property type="match status" value="1"/>
</dbReference>
<reference evidence="9" key="1">
    <citation type="submission" date="2020-07" db="EMBL/GenBank/DDBJ databases">
        <title>Description of Mycobacterium gordonae subsp. intergordonae subsp.nov. and Mycobacterium gordonae subsp. gordonae subsp. nov.</title>
        <authorList>
            <person name="Yu X."/>
        </authorList>
    </citation>
    <scope>NUCLEOTIDE SEQUENCE [LARGE SCALE GENOMIC DNA]</scope>
    <source>
        <strain evidence="9">24</strain>
    </source>
</reference>
<dbReference type="GO" id="GO:0003723">
    <property type="term" value="F:RNA binding"/>
    <property type="evidence" value="ECO:0007669"/>
    <property type="project" value="InterPro"/>
</dbReference>
<dbReference type="PANTHER" id="PTHR43304">
    <property type="entry name" value="PHYTOCHROME-LIKE PROTEIN CPH1"/>
    <property type="match status" value="1"/>
</dbReference>
<dbReference type="EC" id="2.7.13.3" evidence="2"/>
<dbReference type="EMBL" id="CP059165">
    <property type="protein sequence ID" value="QLL07178.1"/>
    <property type="molecule type" value="Genomic_DNA"/>
</dbReference>
<dbReference type="SMART" id="SM01012">
    <property type="entry name" value="ANTAR"/>
    <property type="match status" value="1"/>
</dbReference>
<evidence type="ECO:0000256" key="5">
    <source>
        <dbReference type="ARBA" id="ARBA00022777"/>
    </source>
</evidence>
<dbReference type="NCBIfam" id="TIGR00229">
    <property type="entry name" value="sensory_box"/>
    <property type="match status" value="1"/>
</dbReference>
<sequence>MKLVCADSRRKRGRRWPPVGRFRYLTREDRWEWSEEVARMHGYTPGSITPTTQLLLKHKHPDDKPNIAELIEQIRRHGTAFSSRHRIVDTRGETHVVVVVGDRFPGPDGRLLGIGGFYIDVTEQYDADLQKHLSEALLAVDSRRAVINQAMGILMLRYGVGSDAAFELLVKLSQESNVKLRNIAERVVAEISARDDEDDDAAYRVDRLLRAPREVL</sequence>
<evidence type="ECO:0000313" key="9">
    <source>
        <dbReference type="Proteomes" id="UP000510682"/>
    </source>
</evidence>
<keyword evidence="3" id="KW-0597">Phosphoprotein</keyword>
<reference evidence="9" key="3">
    <citation type="submission" date="2023-07" db="EMBL/GenBank/DDBJ databases">
        <title>Description of Mycobacterium gordonae subsp. intergordonae subsp.nov. and Mycobacterium gordonae subsp. gordonae subsp. nov.</title>
        <authorList>
            <person name="Huang H."/>
        </authorList>
    </citation>
    <scope>NUCLEOTIDE SEQUENCE [LARGE SCALE GENOMIC DNA]</scope>
    <source>
        <strain evidence="9">24</strain>
    </source>
</reference>
<dbReference type="Proteomes" id="UP000510682">
    <property type="component" value="Chromosome"/>
</dbReference>
<keyword evidence="5" id="KW-0418">Kinase</keyword>
<dbReference type="SUPFAM" id="SSF52172">
    <property type="entry name" value="CheY-like"/>
    <property type="match status" value="1"/>
</dbReference>
<organism evidence="8 9">
    <name type="scientific">Mycobacterium vicinigordonae</name>
    <dbReference type="NCBI Taxonomy" id="1719132"/>
    <lineage>
        <taxon>Bacteria</taxon>
        <taxon>Bacillati</taxon>
        <taxon>Actinomycetota</taxon>
        <taxon>Actinomycetes</taxon>
        <taxon>Mycobacteriales</taxon>
        <taxon>Mycobacteriaceae</taxon>
        <taxon>Mycobacterium</taxon>
    </lineage>
</organism>
<name>A0A7D6I554_9MYCO</name>
<dbReference type="InterPro" id="IPR035965">
    <property type="entry name" value="PAS-like_dom_sf"/>
</dbReference>
<accession>A0A7D6I554</accession>
<dbReference type="Pfam" id="PF03861">
    <property type="entry name" value="ANTAR"/>
    <property type="match status" value="1"/>
</dbReference>
<dbReference type="InterPro" id="IPR011006">
    <property type="entry name" value="CheY-like_superfamily"/>
</dbReference>
<evidence type="ECO:0000256" key="3">
    <source>
        <dbReference type="ARBA" id="ARBA00022553"/>
    </source>
</evidence>
<evidence type="ECO:0000259" key="6">
    <source>
        <dbReference type="PROSITE" id="PS50112"/>
    </source>
</evidence>
<dbReference type="InterPro" id="IPR000014">
    <property type="entry name" value="PAS"/>
</dbReference>
<dbReference type="InterPro" id="IPR052162">
    <property type="entry name" value="Sensor_kinase/Photoreceptor"/>
</dbReference>
<keyword evidence="4" id="KW-0808">Transferase</keyword>
<evidence type="ECO:0000256" key="2">
    <source>
        <dbReference type="ARBA" id="ARBA00012438"/>
    </source>
</evidence>
<evidence type="ECO:0000256" key="4">
    <source>
        <dbReference type="ARBA" id="ARBA00022679"/>
    </source>
</evidence>
<evidence type="ECO:0000313" key="8">
    <source>
        <dbReference type="EMBL" id="QLL07178.1"/>
    </source>
</evidence>
<dbReference type="Pfam" id="PF08447">
    <property type="entry name" value="PAS_3"/>
    <property type="match status" value="1"/>
</dbReference>
<evidence type="ECO:0000259" key="7">
    <source>
        <dbReference type="PROSITE" id="PS50921"/>
    </source>
</evidence>
<feature type="domain" description="ANTAR" evidence="7">
    <location>
        <begin position="127"/>
        <end position="188"/>
    </location>
</feature>
<dbReference type="Gene3D" id="3.30.450.20">
    <property type="entry name" value="PAS domain"/>
    <property type="match status" value="1"/>
</dbReference>
<proteinExistence type="predicted"/>
<dbReference type="InterPro" id="IPR036388">
    <property type="entry name" value="WH-like_DNA-bd_sf"/>
</dbReference>
<dbReference type="AlphaFoldDB" id="A0A7D6I554"/>
<keyword evidence="9" id="KW-1185">Reference proteome</keyword>
<reference evidence="8 9" key="2">
    <citation type="submission" date="2020-07" db="EMBL/GenBank/DDBJ databases">
        <authorList>
            <person name="Yu X."/>
        </authorList>
    </citation>
    <scope>NUCLEOTIDE SEQUENCE [LARGE SCALE GENOMIC DNA]</scope>
    <source>
        <strain evidence="9">24</strain>
    </source>
</reference>